<evidence type="ECO:0000313" key="3">
    <source>
        <dbReference type="Proteomes" id="UP000652761"/>
    </source>
</evidence>
<dbReference type="EMBL" id="NMUH01000070">
    <property type="protein sequence ID" value="MQL70500.1"/>
    <property type="molecule type" value="Genomic_DNA"/>
</dbReference>
<accession>A0A843TMJ2</accession>
<protein>
    <submittedName>
        <fullName evidence="2">Uncharacterized protein</fullName>
    </submittedName>
</protein>
<reference evidence="2" key="1">
    <citation type="submission" date="2017-07" db="EMBL/GenBank/DDBJ databases">
        <title>Taro Niue Genome Assembly and Annotation.</title>
        <authorList>
            <person name="Atibalentja N."/>
            <person name="Keating K."/>
            <person name="Fields C.J."/>
        </authorList>
    </citation>
    <scope>NUCLEOTIDE SEQUENCE</scope>
    <source>
        <strain evidence="2">Niue_2</strain>
        <tissue evidence="2">Leaf</tissue>
    </source>
</reference>
<feature type="region of interest" description="Disordered" evidence="1">
    <location>
        <begin position="1"/>
        <end position="75"/>
    </location>
</feature>
<sequence>MRGARGPRCTPPSTAARTLPRRCHLQSLNAGRQPTMFPPEGPKGTPCPGAHAYMPTVATETPEADQVLSRPPKPF</sequence>
<evidence type="ECO:0000313" key="2">
    <source>
        <dbReference type="EMBL" id="MQL70500.1"/>
    </source>
</evidence>
<keyword evidence="3" id="KW-1185">Reference proteome</keyword>
<organism evidence="2 3">
    <name type="scientific">Colocasia esculenta</name>
    <name type="common">Wild taro</name>
    <name type="synonym">Arum esculentum</name>
    <dbReference type="NCBI Taxonomy" id="4460"/>
    <lineage>
        <taxon>Eukaryota</taxon>
        <taxon>Viridiplantae</taxon>
        <taxon>Streptophyta</taxon>
        <taxon>Embryophyta</taxon>
        <taxon>Tracheophyta</taxon>
        <taxon>Spermatophyta</taxon>
        <taxon>Magnoliopsida</taxon>
        <taxon>Liliopsida</taxon>
        <taxon>Araceae</taxon>
        <taxon>Aroideae</taxon>
        <taxon>Colocasieae</taxon>
        <taxon>Colocasia</taxon>
    </lineage>
</organism>
<dbReference type="AlphaFoldDB" id="A0A843TMJ2"/>
<evidence type="ECO:0000256" key="1">
    <source>
        <dbReference type="SAM" id="MobiDB-lite"/>
    </source>
</evidence>
<gene>
    <name evidence="2" type="ORF">Taro_002802</name>
</gene>
<comment type="caution">
    <text evidence="2">The sequence shown here is derived from an EMBL/GenBank/DDBJ whole genome shotgun (WGS) entry which is preliminary data.</text>
</comment>
<dbReference type="Proteomes" id="UP000652761">
    <property type="component" value="Unassembled WGS sequence"/>
</dbReference>
<proteinExistence type="predicted"/>
<name>A0A843TMJ2_COLES</name>